<evidence type="ECO:0000313" key="5">
    <source>
        <dbReference type="Proteomes" id="UP000290401"/>
    </source>
</evidence>
<gene>
    <name evidence="3" type="ORF">EAS56_10865</name>
    <name evidence="2" type="ORF">XH91_22315</name>
</gene>
<dbReference type="Gene3D" id="3.40.430.10">
    <property type="entry name" value="Dihydrofolate Reductase, subunit A"/>
    <property type="match status" value="1"/>
</dbReference>
<dbReference type="GO" id="GO:0009231">
    <property type="term" value="P:riboflavin biosynthetic process"/>
    <property type="evidence" value="ECO:0007669"/>
    <property type="project" value="InterPro"/>
</dbReference>
<dbReference type="InterPro" id="IPR024072">
    <property type="entry name" value="DHFR-like_dom_sf"/>
</dbReference>
<keyword evidence="5" id="KW-1185">Reference proteome</keyword>
<dbReference type="InterPro" id="IPR002734">
    <property type="entry name" value="RibDG_C"/>
</dbReference>
<reference evidence="2 4" key="1">
    <citation type="submission" date="2018-06" db="EMBL/GenBank/DDBJ databases">
        <title>Comparative genomics of rhizobia nodulating Arachis hypogaea in China.</title>
        <authorList>
            <person name="Li Y."/>
        </authorList>
    </citation>
    <scope>NUCLEOTIDE SEQUENCE [LARGE SCALE GENOMIC DNA]</scope>
    <source>
        <strain evidence="2 4">CCBAU 51670</strain>
    </source>
</reference>
<accession>A0AAE5X7Y2</accession>
<dbReference type="AlphaFoldDB" id="A0AAE5X7Y2"/>
<reference evidence="3 5" key="2">
    <citation type="submission" date="2018-10" db="EMBL/GenBank/DDBJ databases">
        <title>Bradyrhizobium sp. nov., effective nodules isolated from peanut in China.</title>
        <authorList>
            <person name="Li Y."/>
        </authorList>
    </citation>
    <scope>NUCLEOTIDE SEQUENCE [LARGE SCALE GENOMIC DNA]</scope>
    <source>
        <strain evidence="3 5">CCBAU 53426</strain>
    </source>
</reference>
<dbReference type="Pfam" id="PF01872">
    <property type="entry name" value="RibD_C"/>
    <property type="match status" value="1"/>
</dbReference>
<evidence type="ECO:0000259" key="1">
    <source>
        <dbReference type="Pfam" id="PF01872"/>
    </source>
</evidence>
<dbReference type="EMBL" id="CP030053">
    <property type="protein sequence ID" value="QAU50296.1"/>
    <property type="molecule type" value="Genomic_DNA"/>
</dbReference>
<sequence length="197" mass="22522">MRKLVLQMQMSTDGYFAVDKPVDWQLWGWGERCNWDDDLKGDFNSIFASIDCILLSRKMIEGGYLDHWGAAAKRYPADKFYAFAQRVVDVPKVVLTQRLTRSRWDRTVIAGGPLEDEVRKLKNRPERSIIAFGGIGLASSLLAMDLVEELQLFINPVILGHGASIFERNRTKQLMLLQSKAYPCGMVVNRYQPRPAR</sequence>
<dbReference type="RefSeq" id="WP_128952560.1">
    <property type="nucleotide sequence ID" value="NZ_CP030053.1"/>
</dbReference>
<dbReference type="GO" id="GO:0008703">
    <property type="term" value="F:5-amino-6-(5-phosphoribosylamino)uracil reductase activity"/>
    <property type="evidence" value="ECO:0007669"/>
    <property type="project" value="InterPro"/>
</dbReference>
<evidence type="ECO:0000313" key="3">
    <source>
        <dbReference type="EMBL" id="RXH15124.1"/>
    </source>
</evidence>
<feature type="domain" description="Bacterial bifunctional deaminase-reductase C-terminal" evidence="1">
    <location>
        <begin position="2"/>
        <end position="188"/>
    </location>
</feature>
<organism evidence="2 4">
    <name type="scientific">Bradyrhizobium guangzhouense</name>
    <dbReference type="NCBI Taxonomy" id="1325095"/>
    <lineage>
        <taxon>Bacteria</taxon>
        <taxon>Pseudomonadati</taxon>
        <taxon>Pseudomonadota</taxon>
        <taxon>Alphaproteobacteria</taxon>
        <taxon>Hyphomicrobiales</taxon>
        <taxon>Nitrobacteraceae</taxon>
        <taxon>Bradyrhizobium</taxon>
    </lineage>
</organism>
<evidence type="ECO:0000313" key="2">
    <source>
        <dbReference type="EMBL" id="QAU50296.1"/>
    </source>
</evidence>
<evidence type="ECO:0000313" key="4">
    <source>
        <dbReference type="Proteomes" id="UP000288972"/>
    </source>
</evidence>
<dbReference type="SUPFAM" id="SSF53597">
    <property type="entry name" value="Dihydrofolate reductase-like"/>
    <property type="match status" value="1"/>
</dbReference>
<dbReference type="PANTHER" id="PTHR38011:SF11">
    <property type="entry name" value="2,5-DIAMINO-6-RIBOSYLAMINO-4(3H)-PYRIMIDINONE 5'-PHOSPHATE REDUCTASE"/>
    <property type="match status" value="1"/>
</dbReference>
<dbReference type="PANTHER" id="PTHR38011">
    <property type="entry name" value="DIHYDROFOLATE REDUCTASE FAMILY PROTEIN (AFU_ORTHOLOGUE AFUA_8G06820)"/>
    <property type="match status" value="1"/>
</dbReference>
<dbReference type="InterPro" id="IPR050765">
    <property type="entry name" value="Riboflavin_Biosynth_HTPR"/>
</dbReference>
<protein>
    <submittedName>
        <fullName evidence="2">Deaminase</fullName>
    </submittedName>
</protein>
<dbReference type="EMBL" id="RDQZ01000006">
    <property type="protein sequence ID" value="RXH15124.1"/>
    <property type="molecule type" value="Genomic_DNA"/>
</dbReference>
<dbReference type="KEGG" id="bgz:XH91_22315"/>
<proteinExistence type="predicted"/>
<dbReference type="Proteomes" id="UP000290401">
    <property type="component" value="Unassembled WGS sequence"/>
</dbReference>
<dbReference type="Proteomes" id="UP000288972">
    <property type="component" value="Chromosome"/>
</dbReference>
<name>A0AAE5X7Y2_9BRAD</name>